<dbReference type="InterPro" id="IPR005935">
    <property type="entry name" value="Mev_decarb"/>
</dbReference>
<dbReference type="SUPFAM" id="SSF55060">
    <property type="entry name" value="GHMP Kinase, C-terminal domain"/>
    <property type="match status" value="1"/>
</dbReference>
<dbReference type="EMBL" id="AZCT01000001">
    <property type="protein sequence ID" value="KRK13668.1"/>
    <property type="molecule type" value="Genomic_DNA"/>
</dbReference>
<protein>
    <recommendedName>
        <fullName evidence="2">diphosphomevalonate decarboxylase</fullName>
        <ecNumber evidence="2">4.1.1.33</ecNumber>
    </recommendedName>
</protein>
<dbReference type="InterPro" id="IPR014721">
    <property type="entry name" value="Ribsml_uS5_D2-typ_fold_subgr"/>
</dbReference>
<feature type="domain" description="Mvd1 C-terminal" evidence="8">
    <location>
        <begin position="172"/>
        <end position="305"/>
    </location>
</feature>
<dbReference type="PATRIC" id="fig|1423816.3.peg.232"/>
<dbReference type="PIRSF" id="PIRSF015950">
    <property type="entry name" value="Mev_P_decrbx"/>
    <property type="match status" value="1"/>
</dbReference>
<comment type="similarity">
    <text evidence="1">Belongs to the diphosphomevalonate decarboxylase family.</text>
</comment>
<keyword evidence="5" id="KW-0067">ATP-binding</keyword>
<evidence type="ECO:0000256" key="4">
    <source>
        <dbReference type="ARBA" id="ARBA00022741"/>
    </source>
</evidence>
<dbReference type="AlphaFoldDB" id="A0A0R1F3V7"/>
<proteinExistence type="inferred from homology"/>
<dbReference type="GO" id="GO:0005524">
    <property type="term" value="F:ATP binding"/>
    <property type="evidence" value="ECO:0007669"/>
    <property type="project" value="UniProtKB-KW"/>
</dbReference>
<dbReference type="Pfam" id="PF22700">
    <property type="entry name" value="MVD-like_N"/>
    <property type="match status" value="1"/>
</dbReference>
<comment type="caution">
    <text evidence="10">The sequence shown here is derived from an EMBL/GenBank/DDBJ whole genome shotgun (WGS) entry which is preliminary data.</text>
</comment>
<dbReference type="Proteomes" id="UP000051984">
    <property type="component" value="Unassembled WGS sequence"/>
</dbReference>
<evidence type="ECO:0000256" key="6">
    <source>
        <dbReference type="ARBA" id="ARBA00023098"/>
    </source>
</evidence>
<evidence type="ECO:0000256" key="2">
    <source>
        <dbReference type="ARBA" id="ARBA00012296"/>
    </source>
</evidence>
<reference evidence="10 11" key="1">
    <citation type="journal article" date="2015" name="Genome Announc.">
        <title>Expanding the biotechnology potential of lactobacilli through comparative genomics of 213 strains and associated genera.</title>
        <authorList>
            <person name="Sun Z."/>
            <person name="Harris H.M."/>
            <person name="McCann A."/>
            <person name="Guo C."/>
            <person name="Argimon S."/>
            <person name="Zhang W."/>
            <person name="Yang X."/>
            <person name="Jeffery I.B."/>
            <person name="Cooney J.C."/>
            <person name="Kagawa T.F."/>
            <person name="Liu W."/>
            <person name="Song Y."/>
            <person name="Salvetti E."/>
            <person name="Wrobel A."/>
            <person name="Rasinkangas P."/>
            <person name="Parkhill J."/>
            <person name="Rea M.C."/>
            <person name="O'Sullivan O."/>
            <person name="Ritari J."/>
            <person name="Douillard F.P."/>
            <person name="Paul Ross R."/>
            <person name="Yang R."/>
            <person name="Briner A.E."/>
            <person name="Felis G.E."/>
            <person name="de Vos W.M."/>
            <person name="Barrangou R."/>
            <person name="Klaenhammer T.R."/>
            <person name="Caufield P.W."/>
            <person name="Cui Y."/>
            <person name="Zhang H."/>
            <person name="O'Toole P.W."/>
        </authorList>
    </citation>
    <scope>NUCLEOTIDE SEQUENCE [LARGE SCALE GENOMIC DNA]</scope>
    <source>
        <strain evidence="10 11">DSM 20178</strain>
    </source>
</reference>
<organism evidence="10 11">
    <name type="scientific">Lacticaseibacillus zeae DSM 20178 = KCTC 3804</name>
    <dbReference type="NCBI Taxonomy" id="1423816"/>
    <lineage>
        <taxon>Bacteria</taxon>
        <taxon>Bacillati</taxon>
        <taxon>Bacillota</taxon>
        <taxon>Bacilli</taxon>
        <taxon>Lactobacillales</taxon>
        <taxon>Lactobacillaceae</taxon>
        <taxon>Lacticaseibacillus</taxon>
    </lineage>
</organism>
<dbReference type="Gene3D" id="3.30.70.890">
    <property type="entry name" value="GHMP kinase, C-terminal domain"/>
    <property type="match status" value="1"/>
</dbReference>
<dbReference type="FunFam" id="3.30.230.10:FF:000072">
    <property type="entry name" value="Diphosphomevalonate decarboxylase"/>
    <property type="match status" value="1"/>
</dbReference>
<dbReference type="GO" id="GO:0004163">
    <property type="term" value="F:diphosphomevalonate decarboxylase activity"/>
    <property type="evidence" value="ECO:0007669"/>
    <property type="project" value="UniProtKB-EC"/>
</dbReference>
<keyword evidence="4" id="KW-0547">Nucleotide-binding</keyword>
<evidence type="ECO:0000259" key="8">
    <source>
        <dbReference type="Pfam" id="PF18376"/>
    </source>
</evidence>
<evidence type="ECO:0000313" key="10">
    <source>
        <dbReference type="EMBL" id="KRK13668.1"/>
    </source>
</evidence>
<dbReference type="RefSeq" id="WP_010488239.1">
    <property type="nucleotide sequence ID" value="NZ_AZCT01000001.1"/>
</dbReference>
<evidence type="ECO:0000256" key="1">
    <source>
        <dbReference type="ARBA" id="ARBA00008831"/>
    </source>
</evidence>
<feature type="domain" description="Diphosphomevalonate decarboxylase-like N-terminal" evidence="9">
    <location>
        <begin position="7"/>
        <end position="159"/>
    </location>
</feature>
<dbReference type="InterPro" id="IPR041431">
    <property type="entry name" value="Mvd1_C"/>
</dbReference>
<dbReference type="InterPro" id="IPR053859">
    <property type="entry name" value="MVD-like_N"/>
</dbReference>
<evidence type="ECO:0000256" key="5">
    <source>
        <dbReference type="ARBA" id="ARBA00022840"/>
    </source>
</evidence>
<dbReference type="PANTHER" id="PTHR10977">
    <property type="entry name" value="DIPHOSPHOMEVALONATE DECARBOXYLASE"/>
    <property type="match status" value="1"/>
</dbReference>
<keyword evidence="7" id="KW-0456">Lyase</keyword>
<evidence type="ECO:0000256" key="3">
    <source>
        <dbReference type="ARBA" id="ARBA00022516"/>
    </source>
</evidence>
<keyword evidence="3" id="KW-0444">Lipid biosynthesis</keyword>
<evidence type="ECO:0000313" key="11">
    <source>
        <dbReference type="Proteomes" id="UP000051984"/>
    </source>
</evidence>
<dbReference type="InterPro" id="IPR029765">
    <property type="entry name" value="Mev_diP_decarb"/>
</dbReference>
<dbReference type="GO" id="GO:0005829">
    <property type="term" value="C:cytosol"/>
    <property type="evidence" value="ECO:0007669"/>
    <property type="project" value="InterPro"/>
</dbReference>
<dbReference type="eggNOG" id="COG3407">
    <property type="taxonomic scope" value="Bacteria"/>
</dbReference>
<evidence type="ECO:0000259" key="9">
    <source>
        <dbReference type="Pfam" id="PF22700"/>
    </source>
</evidence>
<dbReference type="GO" id="GO:0019287">
    <property type="term" value="P:isopentenyl diphosphate biosynthetic process, mevalonate pathway"/>
    <property type="evidence" value="ECO:0007669"/>
    <property type="project" value="InterPro"/>
</dbReference>
<dbReference type="SUPFAM" id="SSF54211">
    <property type="entry name" value="Ribosomal protein S5 domain 2-like"/>
    <property type="match status" value="1"/>
</dbReference>
<dbReference type="InterPro" id="IPR020568">
    <property type="entry name" value="Ribosomal_Su5_D2-typ_SF"/>
</dbReference>
<accession>A0A0R1F3V7</accession>
<dbReference type="Gene3D" id="3.30.230.10">
    <property type="match status" value="1"/>
</dbReference>
<dbReference type="NCBIfam" id="TIGR01240">
    <property type="entry name" value="mevDPdecarb"/>
    <property type="match status" value="1"/>
</dbReference>
<dbReference type="PANTHER" id="PTHR10977:SF3">
    <property type="entry name" value="DIPHOSPHOMEVALONATE DECARBOXYLASE"/>
    <property type="match status" value="1"/>
</dbReference>
<sequence>MTTYARAHTNIALIKYWGKADKKLMLPATSSISLTLNDFYTDTAVTFDPVLTQDRFILNDQPQSPVAVSRFLNHVRKLADIKARARVISLNHVPTAAGLASSASAFAALALAASRAAGLNLSPTALSRLARRGSGSATRSIFGGAVIWHRGFDDASSFAEPLAIQPTLPLRMLVVTVSDQKKAVSSRTGMANTAATSPYYQAWVQTNEALISPMITALAEDDFATIGALTELSSMRMHAAIMAEEPPFTYFLPETLRAWQLVQEQRRLGTPAFVTMDAGPNVKILTTAPYVDVLMTALRPAFGDRILSTQIGPDAQVITKEQFDDTESAITSQG</sequence>
<dbReference type="Pfam" id="PF18376">
    <property type="entry name" value="MDD_C"/>
    <property type="match status" value="1"/>
</dbReference>
<gene>
    <name evidence="10" type="ORF">FD51_GL000228</name>
</gene>
<evidence type="ECO:0000256" key="7">
    <source>
        <dbReference type="ARBA" id="ARBA00023239"/>
    </source>
</evidence>
<dbReference type="EC" id="4.1.1.33" evidence="2"/>
<keyword evidence="6" id="KW-0443">Lipid metabolism</keyword>
<name>A0A0R1F3V7_LACZE</name>
<dbReference type="InterPro" id="IPR036554">
    <property type="entry name" value="GHMP_kinase_C_sf"/>
</dbReference>